<keyword evidence="9 15" id="KW-0464">Manganese</keyword>
<dbReference type="PANTHER" id="PTHR43749">
    <property type="entry name" value="RNA-SPLICING LIGASE RTCB"/>
    <property type="match status" value="1"/>
</dbReference>
<name>A0A1P8KFD8_9BURK</name>
<evidence type="ECO:0000256" key="9">
    <source>
        <dbReference type="ARBA" id="ARBA00023211"/>
    </source>
</evidence>
<dbReference type="KEGG" id="rsb:RS694_03800"/>
<keyword evidence="17" id="KW-1185">Reference proteome</keyword>
<dbReference type="GO" id="GO:0005525">
    <property type="term" value="F:GTP binding"/>
    <property type="evidence" value="ECO:0007669"/>
    <property type="project" value="UniProtKB-KW"/>
</dbReference>
<comment type="similarity">
    <text evidence="1">Belongs to the RtcB family.</text>
</comment>
<dbReference type="EMBL" id="CP019239">
    <property type="protein sequence ID" value="APW44668.1"/>
    <property type="molecule type" value="Genomic_DNA"/>
</dbReference>
<feature type="binding site" evidence="15">
    <location>
        <position position="178"/>
    </location>
    <ligand>
        <name>Mn(2+)</name>
        <dbReference type="ChEBI" id="CHEBI:29035"/>
        <label>1</label>
    </ligand>
</feature>
<dbReference type="Gene3D" id="3.90.1860.10">
    <property type="entry name" value="tRNA-splicing ligase RtcB"/>
    <property type="match status" value="1"/>
</dbReference>
<dbReference type="GO" id="GO:0006281">
    <property type="term" value="P:DNA repair"/>
    <property type="evidence" value="ECO:0007669"/>
    <property type="project" value="TreeGrafter"/>
</dbReference>
<keyword evidence="5 15" id="KW-0479">Metal-binding</keyword>
<comment type="cofactor">
    <cofactor evidence="15">
        <name>Mn(2+)</name>
        <dbReference type="ChEBI" id="CHEBI:29035"/>
    </cofactor>
    <text evidence="15">Binds 2 manganese ions per subunit.</text>
</comment>
<evidence type="ECO:0000256" key="11">
    <source>
        <dbReference type="ARBA" id="ARBA00047746"/>
    </source>
</evidence>
<dbReference type="GO" id="GO:0030145">
    <property type="term" value="F:manganese ion binding"/>
    <property type="evidence" value="ECO:0007669"/>
    <property type="project" value="TreeGrafter"/>
</dbReference>
<evidence type="ECO:0000256" key="2">
    <source>
        <dbReference type="ARBA" id="ARBA00011245"/>
    </source>
</evidence>
<protein>
    <recommendedName>
        <fullName evidence="10">3'-phosphate/5'-hydroxy nucleic acid ligase</fullName>
        <ecNumber evidence="3">6.5.1.8</ecNumber>
    </recommendedName>
    <alternativeName>
        <fullName evidence="10">3'-phosphate/5'-hydroxy nucleic acid ligase</fullName>
    </alternativeName>
</protein>
<comment type="catalytic activity">
    <reaction evidence="12">
        <text>a 3'-end 2',3'-cyclophospho-ribonucleotide-RNA + a 5'-end dephospho-ribonucleoside-RNA + GTP + H2O = a ribonucleotidyl-ribonucleotide-RNA + GMP + diphosphate + H(+)</text>
        <dbReference type="Rhea" id="RHEA:68080"/>
        <dbReference type="Rhea" id="RHEA-COMP:10464"/>
        <dbReference type="Rhea" id="RHEA-COMP:13936"/>
        <dbReference type="Rhea" id="RHEA-COMP:17355"/>
        <dbReference type="ChEBI" id="CHEBI:15377"/>
        <dbReference type="ChEBI" id="CHEBI:15378"/>
        <dbReference type="ChEBI" id="CHEBI:33019"/>
        <dbReference type="ChEBI" id="CHEBI:37565"/>
        <dbReference type="ChEBI" id="CHEBI:58115"/>
        <dbReference type="ChEBI" id="CHEBI:83064"/>
        <dbReference type="ChEBI" id="CHEBI:138284"/>
        <dbReference type="ChEBI" id="CHEBI:173118"/>
        <dbReference type="EC" id="6.5.1.8"/>
    </reaction>
</comment>
<keyword evidence="8 14" id="KW-0342">GTP-binding</keyword>
<dbReference type="InterPro" id="IPR052915">
    <property type="entry name" value="RtcB-like"/>
</dbReference>
<feature type="binding site" evidence="14">
    <location>
        <position position="326"/>
    </location>
    <ligand>
        <name>GMP</name>
        <dbReference type="ChEBI" id="CHEBI:58115"/>
    </ligand>
</feature>
<dbReference type="PANTHER" id="PTHR43749:SF2">
    <property type="entry name" value="RNA-SPLICING LIGASE RTCB"/>
    <property type="match status" value="1"/>
</dbReference>
<dbReference type="Proteomes" id="UP000186110">
    <property type="component" value="Chromosome"/>
</dbReference>
<accession>A0A1P8KFD8</accession>
<evidence type="ECO:0000256" key="12">
    <source>
        <dbReference type="ARBA" id="ARBA00049514"/>
    </source>
</evidence>
<feature type="binding site" evidence="14">
    <location>
        <position position="413"/>
    </location>
    <ligand>
        <name>GMP</name>
        <dbReference type="ChEBI" id="CHEBI:58115"/>
    </ligand>
</feature>
<feature type="binding site" evidence="15">
    <location>
        <position position="85"/>
    </location>
    <ligand>
        <name>Mn(2+)</name>
        <dbReference type="ChEBI" id="CHEBI:29035"/>
        <label>1</label>
    </ligand>
</feature>
<reference evidence="16 17" key="1">
    <citation type="submission" date="2017-01" db="EMBL/GenBank/DDBJ databases">
        <authorList>
            <person name="Mah S.A."/>
            <person name="Swanson W.J."/>
            <person name="Moy G.W."/>
            <person name="Vacquier V.D."/>
        </authorList>
    </citation>
    <scope>NUCLEOTIDE SEQUENCE [LARGE SCALE GENOMIC DNA]</scope>
    <source>
        <strain evidence="16 17">DSM 22694</strain>
    </source>
</reference>
<dbReference type="GO" id="GO:0003909">
    <property type="term" value="F:DNA ligase activity"/>
    <property type="evidence" value="ECO:0007669"/>
    <property type="project" value="TreeGrafter"/>
</dbReference>
<evidence type="ECO:0000256" key="14">
    <source>
        <dbReference type="PIRSR" id="PIRSR601233-2"/>
    </source>
</evidence>
<feature type="binding site" evidence="15">
    <location>
        <position position="287"/>
    </location>
    <ligand>
        <name>Mn(2+)</name>
        <dbReference type="ChEBI" id="CHEBI:29035"/>
        <label>2</label>
    </ligand>
</feature>
<evidence type="ECO:0000256" key="5">
    <source>
        <dbReference type="ARBA" id="ARBA00022723"/>
    </source>
</evidence>
<dbReference type="EC" id="6.5.1.8" evidence="3"/>
<dbReference type="GO" id="GO:0006396">
    <property type="term" value="P:RNA processing"/>
    <property type="evidence" value="ECO:0007669"/>
    <property type="project" value="InterPro"/>
</dbReference>
<evidence type="ECO:0000256" key="10">
    <source>
        <dbReference type="ARBA" id="ARBA00030221"/>
    </source>
</evidence>
<feature type="binding site" evidence="15">
    <location>
        <position position="195"/>
    </location>
    <ligand>
        <name>Mn(2+)</name>
        <dbReference type="ChEBI" id="CHEBI:29035"/>
        <label>2</label>
    </ligand>
</feature>
<organism evidence="16 17">
    <name type="scientific">Rhodoferax saidenbachensis</name>
    <dbReference type="NCBI Taxonomy" id="1484693"/>
    <lineage>
        <taxon>Bacteria</taxon>
        <taxon>Pseudomonadati</taxon>
        <taxon>Pseudomonadota</taxon>
        <taxon>Betaproteobacteria</taxon>
        <taxon>Burkholderiales</taxon>
        <taxon>Comamonadaceae</taxon>
        <taxon>Rhodoferax</taxon>
    </lineage>
</organism>
<gene>
    <name evidence="16" type="ORF">RS694_03800</name>
</gene>
<keyword evidence="6 14" id="KW-0547">Nucleotide-binding</keyword>
<keyword evidence="4 16" id="KW-0436">Ligase</keyword>
<dbReference type="InterPro" id="IPR036025">
    <property type="entry name" value="RtcB-like_sf"/>
</dbReference>
<evidence type="ECO:0000313" key="16">
    <source>
        <dbReference type="EMBL" id="APW44668.1"/>
    </source>
</evidence>
<comment type="subunit">
    <text evidence="2">Monomer.</text>
</comment>
<evidence type="ECO:0000256" key="3">
    <source>
        <dbReference type="ARBA" id="ARBA00012726"/>
    </source>
</evidence>
<dbReference type="eggNOG" id="COG1690">
    <property type="taxonomic scope" value="Bacteria"/>
</dbReference>
<comment type="catalytic activity">
    <reaction evidence="11">
        <text>a 3'-end 3'-phospho-ribonucleotide-RNA + a 5'-end dephospho-ribonucleoside-RNA + GTP = a ribonucleotidyl-ribonucleotide-RNA + GMP + diphosphate</text>
        <dbReference type="Rhea" id="RHEA:68076"/>
        <dbReference type="Rhea" id="RHEA-COMP:10463"/>
        <dbReference type="Rhea" id="RHEA-COMP:13936"/>
        <dbReference type="Rhea" id="RHEA-COMP:17355"/>
        <dbReference type="ChEBI" id="CHEBI:33019"/>
        <dbReference type="ChEBI" id="CHEBI:37565"/>
        <dbReference type="ChEBI" id="CHEBI:58115"/>
        <dbReference type="ChEBI" id="CHEBI:83062"/>
        <dbReference type="ChEBI" id="CHEBI:138284"/>
        <dbReference type="ChEBI" id="CHEBI:173118"/>
        <dbReference type="EC" id="6.5.1.8"/>
    </reaction>
</comment>
<dbReference type="InterPro" id="IPR001233">
    <property type="entry name" value="RtcB"/>
</dbReference>
<evidence type="ECO:0000256" key="1">
    <source>
        <dbReference type="ARBA" id="ARBA00008071"/>
    </source>
</evidence>
<keyword evidence="7" id="KW-0692">RNA repair</keyword>
<dbReference type="AlphaFoldDB" id="A0A1P8KFD8"/>
<dbReference type="FunFam" id="3.90.1860.10:FF:000002">
    <property type="entry name" value="RNA-splicing ligase RtcB"/>
    <property type="match status" value="1"/>
</dbReference>
<evidence type="ECO:0000256" key="13">
    <source>
        <dbReference type="PIRSR" id="PIRSR601233-1"/>
    </source>
</evidence>
<evidence type="ECO:0000313" key="17">
    <source>
        <dbReference type="Proteomes" id="UP000186110"/>
    </source>
</evidence>
<feature type="active site" description="GMP-histidine intermediate" evidence="13">
    <location>
        <position position="343"/>
    </location>
</feature>
<dbReference type="GO" id="GO:0042245">
    <property type="term" value="P:RNA repair"/>
    <property type="evidence" value="ECO:0007669"/>
    <property type="project" value="UniProtKB-KW"/>
</dbReference>
<dbReference type="STRING" id="1484693.RS694_03800"/>
<dbReference type="SUPFAM" id="SSF103365">
    <property type="entry name" value="Hypothetical protein PH1602"/>
    <property type="match status" value="1"/>
</dbReference>
<proteinExistence type="inferred from homology"/>
<dbReference type="GO" id="GO:0170057">
    <property type="term" value="F:RNA ligase (GTP) activity"/>
    <property type="evidence" value="ECO:0007669"/>
    <property type="project" value="UniProtKB-EC"/>
</dbReference>
<evidence type="ECO:0000256" key="8">
    <source>
        <dbReference type="ARBA" id="ARBA00023134"/>
    </source>
</evidence>
<sequence length="414" mass="45330">MIENNNMSELNYNIEDVPGGVPVKMWTKGVPVEAEAMDQLANAARLPIVFKHVAAMPDVHLGIGATVGSVIPTIKAIIPAAVGVDIGCGMMAAKTTLRAEDLPDNLGPLRSAIEAAVPHGFTPRRGGRDPGSWENPPVSVDQVWATLADDFDALCELHPRLKNTNNRKHLGTLGTGNHFIEVCLDETGFVWFMLHSGSRGVGNAIGTHFIELAKKDAERNQRNLPDKDLAYFEEGAEHFDDYVRGVGWAQRFAMKNREVMMANLIATVRKVITKPFESHVEAVNCHHNYVQKERHFGEDVFVTRKGAVSAKRGELGIIPGSMGARSYIVRGLGNPESFESCSHGAGRVMSRTKAKRMFTVEDQIKATEGVECRKDANVIDEIPMAYKDIDAVMAAQKDLVEVVHTLKQVVCVKG</sequence>
<evidence type="ECO:0000256" key="6">
    <source>
        <dbReference type="ARBA" id="ARBA00022741"/>
    </source>
</evidence>
<feature type="binding site" evidence="14">
    <location>
        <begin position="343"/>
        <end position="346"/>
    </location>
    <ligand>
        <name>GMP</name>
        <dbReference type="ChEBI" id="CHEBI:58115"/>
    </ligand>
</feature>
<evidence type="ECO:0000256" key="4">
    <source>
        <dbReference type="ARBA" id="ARBA00022598"/>
    </source>
</evidence>
<evidence type="ECO:0000256" key="15">
    <source>
        <dbReference type="PIRSR" id="PIRSR601233-3"/>
    </source>
</evidence>
<feature type="binding site" evidence="14">
    <location>
        <begin position="319"/>
        <end position="322"/>
    </location>
    <ligand>
        <name>GMP</name>
        <dbReference type="ChEBI" id="CHEBI:58115"/>
    </ligand>
</feature>
<dbReference type="Pfam" id="PF01139">
    <property type="entry name" value="RtcB"/>
    <property type="match status" value="1"/>
</dbReference>
<feature type="binding site" evidence="14">
    <location>
        <begin position="177"/>
        <end position="181"/>
    </location>
    <ligand>
        <name>GMP</name>
        <dbReference type="ChEBI" id="CHEBI:58115"/>
    </ligand>
</feature>
<feature type="binding site" evidence="14">
    <location>
        <begin position="287"/>
        <end position="288"/>
    </location>
    <ligand>
        <name>GMP</name>
        <dbReference type="ChEBI" id="CHEBI:58115"/>
    </ligand>
</feature>
<evidence type="ECO:0000256" key="7">
    <source>
        <dbReference type="ARBA" id="ARBA00022800"/>
    </source>
</evidence>